<keyword evidence="3" id="KW-1185">Reference proteome</keyword>
<evidence type="ECO:0000313" key="2">
    <source>
        <dbReference type="EMBL" id="CAG5125970.1"/>
    </source>
</evidence>
<comment type="caution">
    <text evidence="2">The sequence shown here is derived from an EMBL/GenBank/DDBJ whole genome shotgun (WGS) entry which is preliminary data.</text>
</comment>
<evidence type="ECO:0000313" key="3">
    <source>
        <dbReference type="Proteomes" id="UP000678393"/>
    </source>
</evidence>
<organism evidence="2 3">
    <name type="scientific">Candidula unifasciata</name>
    <dbReference type="NCBI Taxonomy" id="100452"/>
    <lineage>
        <taxon>Eukaryota</taxon>
        <taxon>Metazoa</taxon>
        <taxon>Spiralia</taxon>
        <taxon>Lophotrochozoa</taxon>
        <taxon>Mollusca</taxon>
        <taxon>Gastropoda</taxon>
        <taxon>Heterobranchia</taxon>
        <taxon>Euthyneura</taxon>
        <taxon>Panpulmonata</taxon>
        <taxon>Eupulmonata</taxon>
        <taxon>Stylommatophora</taxon>
        <taxon>Helicina</taxon>
        <taxon>Helicoidea</taxon>
        <taxon>Geomitridae</taxon>
        <taxon>Candidula</taxon>
    </lineage>
</organism>
<sequence length="75" mass="8018">NSSEVSNSRNNQTANVTGISVVSDNKKSNGTAGALIVQPERETKLAEVRSSIAQQKLTTQAEDDDEDEATNKNPD</sequence>
<reference evidence="2" key="1">
    <citation type="submission" date="2021-04" db="EMBL/GenBank/DDBJ databases">
        <authorList>
            <consortium name="Molecular Ecology Group"/>
        </authorList>
    </citation>
    <scope>NUCLEOTIDE SEQUENCE</scope>
</reference>
<name>A0A8S3ZDY6_9EUPU</name>
<accession>A0A8S3ZDY6</accession>
<feature type="non-terminal residue" evidence="2">
    <location>
        <position position="1"/>
    </location>
</feature>
<dbReference type="EMBL" id="CAJHNH020002223">
    <property type="protein sequence ID" value="CAG5125970.1"/>
    <property type="molecule type" value="Genomic_DNA"/>
</dbReference>
<evidence type="ECO:0000256" key="1">
    <source>
        <dbReference type="SAM" id="MobiDB-lite"/>
    </source>
</evidence>
<dbReference type="Proteomes" id="UP000678393">
    <property type="component" value="Unassembled WGS sequence"/>
</dbReference>
<dbReference type="AlphaFoldDB" id="A0A8S3ZDY6"/>
<feature type="region of interest" description="Disordered" evidence="1">
    <location>
        <begin position="1"/>
        <end position="35"/>
    </location>
</feature>
<protein>
    <submittedName>
        <fullName evidence="2">Uncharacterized protein</fullName>
    </submittedName>
</protein>
<feature type="region of interest" description="Disordered" evidence="1">
    <location>
        <begin position="53"/>
        <end position="75"/>
    </location>
</feature>
<feature type="compositionally biased region" description="Polar residues" evidence="1">
    <location>
        <begin position="1"/>
        <end position="31"/>
    </location>
</feature>
<feature type="non-terminal residue" evidence="2">
    <location>
        <position position="75"/>
    </location>
</feature>
<proteinExistence type="predicted"/>
<gene>
    <name evidence="2" type="ORF">CUNI_LOCUS11528</name>
</gene>